<comment type="caution">
    <text evidence="2">The sequence shown here is derived from an EMBL/GenBank/DDBJ whole genome shotgun (WGS) entry which is preliminary data.</text>
</comment>
<accession>A0ABW0QG99</accession>
<name>A0ABW0QG99_9BURK</name>
<proteinExistence type="predicted"/>
<gene>
    <name evidence="2" type="ORF">ACFPP7_19925</name>
</gene>
<evidence type="ECO:0000259" key="1">
    <source>
        <dbReference type="Pfam" id="PF08909"/>
    </source>
</evidence>
<feature type="domain" description="DUF1854" evidence="1">
    <location>
        <begin position="35"/>
        <end position="164"/>
    </location>
</feature>
<dbReference type="EMBL" id="JBHSMX010000063">
    <property type="protein sequence ID" value="MFC5523162.1"/>
    <property type="molecule type" value="Genomic_DNA"/>
</dbReference>
<dbReference type="Pfam" id="PF08909">
    <property type="entry name" value="DUF1854"/>
    <property type="match status" value="1"/>
</dbReference>
<evidence type="ECO:0000313" key="2">
    <source>
        <dbReference type="EMBL" id="MFC5523162.1"/>
    </source>
</evidence>
<keyword evidence="3" id="KW-1185">Reference proteome</keyword>
<dbReference type="Proteomes" id="UP001596084">
    <property type="component" value="Unassembled WGS sequence"/>
</dbReference>
<sequence length="165" mass="17962">MMNPDFNAATAAPAFRLERQPSGRLLFIGADGQPHAGVVPVRAFPIAAPDEGISLVSTEGHELAWIEQLQALPPAMRALLQEELALRDFAPEIKQLKSVSSFGTPSVWTVATDRGDTSFVLKGEEDIRRLAGRALLIAGSQGVQYRVPDMGALDRASRRLLERFL</sequence>
<evidence type="ECO:0000313" key="3">
    <source>
        <dbReference type="Proteomes" id="UP001596084"/>
    </source>
</evidence>
<organism evidence="2 3">
    <name type="scientific">Polaromonas jejuensis</name>
    <dbReference type="NCBI Taxonomy" id="457502"/>
    <lineage>
        <taxon>Bacteria</taxon>
        <taxon>Pseudomonadati</taxon>
        <taxon>Pseudomonadota</taxon>
        <taxon>Betaproteobacteria</taxon>
        <taxon>Burkholderiales</taxon>
        <taxon>Comamonadaceae</taxon>
        <taxon>Polaromonas</taxon>
    </lineage>
</organism>
<protein>
    <submittedName>
        <fullName evidence="2">DUF1854 domain-containing protein</fullName>
    </submittedName>
</protein>
<dbReference type="InterPro" id="IPR015005">
    <property type="entry name" value="DUF1854"/>
</dbReference>
<dbReference type="RefSeq" id="WP_068834754.1">
    <property type="nucleotide sequence ID" value="NZ_JBHSMX010000063.1"/>
</dbReference>
<reference evidence="3" key="1">
    <citation type="journal article" date="2019" name="Int. J. Syst. Evol. Microbiol.">
        <title>The Global Catalogue of Microorganisms (GCM) 10K type strain sequencing project: providing services to taxonomists for standard genome sequencing and annotation.</title>
        <authorList>
            <consortium name="The Broad Institute Genomics Platform"/>
            <consortium name="The Broad Institute Genome Sequencing Center for Infectious Disease"/>
            <person name="Wu L."/>
            <person name="Ma J."/>
        </authorList>
    </citation>
    <scope>NUCLEOTIDE SEQUENCE [LARGE SCALE GENOMIC DNA]</scope>
    <source>
        <strain evidence="3">CGMCC 4.7277</strain>
    </source>
</reference>